<dbReference type="AlphaFoldDB" id="A0A4R6QMN8"/>
<dbReference type="EMBL" id="SNXS01000003">
    <property type="protein sequence ID" value="TDP71215.1"/>
    <property type="molecule type" value="Genomic_DNA"/>
</dbReference>
<dbReference type="InParanoid" id="A0A4R6QMN8"/>
<dbReference type="Proteomes" id="UP000295361">
    <property type="component" value="Unassembled WGS sequence"/>
</dbReference>
<gene>
    <name evidence="1" type="ORF">DES47_103195</name>
</gene>
<keyword evidence="2" id="KW-1185">Reference proteome</keyword>
<evidence type="ECO:0000313" key="2">
    <source>
        <dbReference type="Proteomes" id="UP000295361"/>
    </source>
</evidence>
<organism evidence="1 2">
    <name type="scientific">Roseateles toxinivorans</name>
    <dbReference type="NCBI Taxonomy" id="270368"/>
    <lineage>
        <taxon>Bacteria</taxon>
        <taxon>Pseudomonadati</taxon>
        <taxon>Pseudomonadota</taxon>
        <taxon>Betaproteobacteria</taxon>
        <taxon>Burkholderiales</taxon>
        <taxon>Sphaerotilaceae</taxon>
        <taxon>Roseateles</taxon>
    </lineage>
</organism>
<comment type="caution">
    <text evidence="1">The sequence shown here is derived from an EMBL/GenBank/DDBJ whole genome shotgun (WGS) entry which is preliminary data.</text>
</comment>
<accession>A0A4R6QMN8</accession>
<dbReference type="RefSeq" id="WP_279537332.1">
    <property type="nucleotide sequence ID" value="NZ_SNXS01000003.1"/>
</dbReference>
<protein>
    <submittedName>
        <fullName evidence="1">Uncharacterized protein</fullName>
    </submittedName>
</protein>
<sequence length="40" mass="4400">MSWRTTAGWALLTALCLLVFCAWLNPANVASWLLLAAFCT</sequence>
<name>A0A4R6QMN8_9BURK</name>
<evidence type="ECO:0000313" key="1">
    <source>
        <dbReference type="EMBL" id="TDP71215.1"/>
    </source>
</evidence>
<proteinExistence type="predicted"/>
<reference evidence="1 2" key="1">
    <citation type="submission" date="2019-03" db="EMBL/GenBank/DDBJ databases">
        <title>Genomic Encyclopedia of Type Strains, Phase IV (KMG-IV): sequencing the most valuable type-strain genomes for metagenomic binning, comparative biology and taxonomic classification.</title>
        <authorList>
            <person name="Goeker M."/>
        </authorList>
    </citation>
    <scope>NUCLEOTIDE SEQUENCE [LARGE SCALE GENOMIC DNA]</scope>
    <source>
        <strain evidence="1 2">DSM 16998</strain>
    </source>
</reference>